<dbReference type="EMBL" id="SEUK01000056">
    <property type="protein sequence ID" value="KAA1156250.1"/>
    <property type="molecule type" value="Genomic_DNA"/>
</dbReference>
<evidence type="ECO:0000313" key="1">
    <source>
        <dbReference type="EMBL" id="KAA1156250.1"/>
    </source>
</evidence>
<protein>
    <recommendedName>
        <fullName evidence="3">RiboL-PSP-HEPN domain-containing protein</fullName>
    </recommendedName>
</protein>
<accession>A0AB73BAU5</accession>
<dbReference type="RefSeq" id="WP_149615248.1">
    <property type="nucleotide sequence ID" value="NZ_SEUK01000056.1"/>
</dbReference>
<gene>
    <name evidence="1" type="ORF">EU508_19380</name>
</gene>
<comment type="caution">
    <text evidence="1">The sequence shown here is derived from an EMBL/GenBank/DDBJ whole genome shotgun (WGS) entry which is preliminary data.</text>
</comment>
<dbReference type="AlphaFoldDB" id="A0AB73BAU5"/>
<reference evidence="1 2" key="1">
    <citation type="submission" date="2019-01" db="EMBL/GenBank/DDBJ databases">
        <title>Genome sequences of marine Pseudoalteromonas species.</title>
        <authorList>
            <person name="Boraston A.B."/>
            <person name="Hehemann J.-H."/>
            <person name="Vickers C.J."/>
            <person name="Salama-Alber O."/>
            <person name="Abe K."/>
            <person name="Hettle A.J."/>
        </authorList>
    </citation>
    <scope>NUCLEOTIDE SEQUENCE [LARGE SCALE GENOMIC DNA]</scope>
    <source>
        <strain evidence="1 2">PS42</strain>
    </source>
</reference>
<evidence type="ECO:0008006" key="3">
    <source>
        <dbReference type="Google" id="ProtNLM"/>
    </source>
</evidence>
<evidence type="ECO:0000313" key="2">
    <source>
        <dbReference type="Proteomes" id="UP000324162"/>
    </source>
</evidence>
<proteinExistence type="predicted"/>
<organism evidence="1 2">
    <name type="scientific">Pseudoalteromonas fuliginea</name>
    <dbReference type="NCBI Taxonomy" id="1872678"/>
    <lineage>
        <taxon>Bacteria</taxon>
        <taxon>Pseudomonadati</taxon>
        <taxon>Pseudomonadota</taxon>
        <taxon>Gammaproteobacteria</taxon>
        <taxon>Alteromonadales</taxon>
        <taxon>Pseudoalteromonadaceae</taxon>
        <taxon>Pseudoalteromonas</taxon>
    </lineage>
</organism>
<dbReference type="Proteomes" id="UP000324162">
    <property type="component" value="Unassembled WGS sequence"/>
</dbReference>
<sequence length="114" mass="12930">MDESVANRKQTLGVFVQVIKTELPSFDNEEFQELLSLRNIFVHKLHSQFLLAGKADVEGLSAFIDKLLMLTNKYTDVFTGLLSISFKHMANNSQTLNTEGIDQFEVSILDYISK</sequence>
<name>A0AB73BAU5_9GAMM</name>